<dbReference type="InterPro" id="IPR027417">
    <property type="entry name" value="P-loop_NTPase"/>
</dbReference>
<dbReference type="KEGG" id="mac:MA_2591"/>
<sequence length="279" mass="32570">MSWAARLQASEQQQEKKEKEEMHFLKTTVKNIKRHCKALNQDWVIFVTGTEGSGKSTLSSHVCSLLDPDFSIDESMIYSFRDGPHSFLKFYTKFQDTPFKVAWYDEAVTVLFSQRHSSKNSADAQEIFKIKRASNHFDVLVSPSFWDVVPDIRERRVKSLLYTFTEVYHPYDNKVEYKHFYAYFSGDKIIKLSLNRKAKFAFRSPKELFKIVKPDFIEEFPAMEKSIESDYIDAKRANRESVLERIAGVKEKDGINKLLGVNLDFSELKTQLEEKLEAE</sequence>
<reference evidence="1 2" key="1">
    <citation type="journal article" date="2002" name="Genome Res.">
        <title>The genome of Methanosarcina acetivorans reveals extensive metabolic and physiological diversity.</title>
        <authorList>
            <person name="Galagan J.E."/>
            <person name="Nusbaum C."/>
            <person name="Roy A."/>
            <person name="Endrizzi M.G."/>
            <person name="Macdonald P."/>
            <person name="FitzHugh W."/>
            <person name="Calvo S."/>
            <person name="Engels R."/>
            <person name="Smirnov S."/>
            <person name="Atnoor D."/>
            <person name="Brown A."/>
            <person name="Allen N."/>
            <person name="Naylor J."/>
            <person name="Stange-Thomann N."/>
            <person name="DeArellano K."/>
            <person name="Johnson R."/>
            <person name="Linton L."/>
            <person name="McEwan P."/>
            <person name="McKernan K."/>
            <person name="Talamas J."/>
            <person name="Tirrell A."/>
            <person name="Ye W."/>
            <person name="Zimmer A."/>
            <person name="Barber R.D."/>
            <person name="Cann I."/>
            <person name="Graham D.E."/>
            <person name="Grahame D.A."/>
            <person name="Guss A."/>
            <person name="Hedderich R."/>
            <person name="Ingram-Smith C."/>
            <person name="Kuettner C.H."/>
            <person name="Krzycki J.A."/>
            <person name="Leigh J.A."/>
            <person name="Li W."/>
            <person name="Liu J."/>
            <person name="Mukhopadhyay B."/>
            <person name="Reeve J.N."/>
            <person name="Smith K."/>
            <person name="Springer T.A."/>
            <person name="Umayam L.A."/>
            <person name="White O."/>
            <person name="White R.H."/>
            <person name="de Macario E.C."/>
            <person name="Ferry J.G."/>
            <person name="Jarrell K.F."/>
            <person name="Jing H."/>
            <person name="Macario A.J.L."/>
            <person name="Paulsen I."/>
            <person name="Pritchett M."/>
            <person name="Sowers K.R."/>
            <person name="Swanson R.V."/>
            <person name="Zinder S.H."/>
            <person name="Lander E."/>
            <person name="Metcalf W.W."/>
            <person name="Birren B."/>
        </authorList>
    </citation>
    <scope>NUCLEOTIDE SEQUENCE [LARGE SCALE GENOMIC DNA]</scope>
    <source>
        <strain evidence="2">ATCC 35395 / DSM 2834 / JCM 12185 / C2A</strain>
    </source>
</reference>
<keyword evidence="2" id="KW-1185">Reference proteome</keyword>
<accession>Q8TMR2</accession>
<protein>
    <submittedName>
        <fullName evidence="1">Uncharacterized protein</fullName>
    </submittedName>
</protein>
<dbReference type="EnsemblBacteria" id="AAM05972">
    <property type="protein sequence ID" value="AAM05972"/>
    <property type="gene ID" value="MA_2591"/>
</dbReference>
<gene>
    <name evidence="1" type="ordered locus">MA_2591</name>
</gene>
<dbReference type="EMBL" id="AE010299">
    <property type="protein sequence ID" value="AAM05972.1"/>
    <property type="molecule type" value="Genomic_DNA"/>
</dbReference>
<dbReference type="SUPFAM" id="SSF52540">
    <property type="entry name" value="P-loop containing nucleoside triphosphate hydrolases"/>
    <property type="match status" value="1"/>
</dbReference>
<evidence type="ECO:0000313" key="2">
    <source>
        <dbReference type="Proteomes" id="UP000002487"/>
    </source>
</evidence>
<proteinExistence type="predicted"/>
<organism evidence="1 2">
    <name type="scientific">Methanosarcina acetivorans (strain ATCC 35395 / DSM 2834 / JCM 12185 / C2A)</name>
    <dbReference type="NCBI Taxonomy" id="188937"/>
    <lineage>
        <taxon>Archaea</taxon>
        <taxon>Methanobacteriati</taxon>
        <taxon>Methanobacteriota</taxon>
        <taxon>Stenosarchaea group</taxon>
        <taxon>Methanomicrobia</taxon>
        <taxon>Methanosarcinales</taxon>
        <taxon>Methanosarcinaceae</taxon>
        <taxon>Methanosarcina</taxon>
    </lineage>
</organism>
<dbReference type="OrthoDB" id="129738at2157"/>
<dbReference type="STRING" id="188937.MA_2591"/>
<dbReference type="InParanoid" id="Q8TMR2"/>
<dbReference type="RefSeq" id="WP_011022555.1">
    <property type="nucleotide sequence ID" value="NC_003552.1"/>
</dbReference>
<name>Q8TMR2_METAC</name>
<dbReference type="GeneID" id="1474480"/>
<evidence type="ECO:0000313" key="1">
    <source>
        <dbReference type="EMBL" id="AAM05972.1"/>
    </source>
</evidence>
<dbReference type="HOGENOM" id="CLU_996076_0_0_2"/>
<dbReference type="Proteomes" id="UP000002487">
    <property type="component" value="Chromosome"/>
</dbReference>
<dbReference type="AlphaFoldDB" id="Q8TMR2"/>